<evidence type="ECO:0000313" key="10">
    <source>
        <dbReference type="Proteomes" id="UP000037751"/>
    </source>
</evidence>
<dbReference type="GO" id="GO:0005634">
    <property type="term" value="C:nucleus"/>
    <property type="evidence" value="ECO:0007669"/>
    <property type="project" value="TreeGrafter"/>
</dbReference>
<feature type="region of interest" description="Disordered" evidence="7">
    <location>
        <begin position="289"/>
        <end position="316"/>
    </location>
</feature>
<evidence type="ECO:0000256" key="7">
    <source>
        <dbReference type="SAM" id="MobiDB-lite"/>
    </source>
</evidence>
<comment type="similarity">
    <text evidence="5">Belongs to the protein kinase superfamily. Ser/Thr protein kinase family. GCN2 subfamily.</text>
</comment>
<organism evidence="9 10">
    <name type="scientific">Malassezia pachydermatis</name>
    <dbReference type="NCBI Taxonomy" id="77020"/>
    <lineage>
        <taxon>Eukaryota</taxon>
        <taxon>Fungi</taxon>
        <taxon>Dikarya</taxon>
        <taxon>Basidiomycota</taxon>
        <taxon>Ustilaginomycotina</taxon>
        <taxon>Malasseziomycetes</taxon>
        <taxon>Malasseziales</taxon>
        <taxon>Malasseziaceae</taxon>
        <taxon>Malassezia</taxon>
    </lineage>
</organism>
<dbReference type="Gene3D" id="1.10.510.10">
    <property type="entry name" value="Transferase(Phosphotransferase) domain 1"/>
    <property type="match status" value="2"/>
</dbReference>
<keyword evidence="1" id="KW-0808">Transferase</keyword>
<feature type="compositionally biased region" description="Basic residues" evidence="7">
    <location>
        <begin position="622"/>
        <end position="631"/>
    </location>
</feature>
<dbReference type="EMBL" id="LGAV01000003">
    <property type="protein sequence ID" value="KOS14967.1"/>
    <property type="molecule type" value="Genomic_DNA"/>
</dbReference>
<evidence type="ECO:0000256" key="5">
    <source>
        <dbReference type="ARBA" id="ARBA00037982"/>
    </source>
</evidence>
<dbReference type="InterPro" id="IPR000719">
    <property type="entry name" value="Prot_kinase_dom"/>
</dbReference>
<keyword evidence="4 6" id="KW-0067">ATP-binding</keyword>
<reference evidence="9 10" key="1">
    <citation type="submission" date="2015-07" db="EMBL/GenBank/DDBJ databases">
        <title>Draft Genome Sequence of Malassezia furfur CBS1878 and Malassezia pachydermatis CBS1879.</title>
        <authorList>
            <person name="Triana S."/>
            <person name="Ohm R."/>
            <person name="Gonzalez A."/>
            <person name="DeCock H."/>
            <person name="Restrepo S."/>
            <person name="Celis A."/>
        </authorList>
    </citation>
    <scope>NUCLEOTIDE SEQUENCE [LARGE SCALE GENOMIC DNA]</scope>
    <source>
        <strain evidence="9 10">CBS 1879</strain>
    </source>
</reference>
<dbReference type="Gene3D" id="3.30.200.20">
    <property type="entry name" value="Phosphorylase Kinase, domain 1"/>
    <property type="match status" value="1"/>
</dbReference>
<dbReference type="GO" id="GO:0004713">
    <property type="term" value="F:protein tyrosine kinase activity"/>
    <property type="evidence" value="ECO:0007669"/>
    <property type="project" value="TreeGrafter"/>
</dbReference>
<dbReference type="InterPro" id="IPR011009">
    <property type="entry name" value="Kinase-like_dom_sf"/>
</dbReference>
<dbReference type="PANTHER" id="PTHR11042">
    <property type="entry name" value="EUKARYOTIC TRANSLATION INITIATION FACTOR 2-ALPHA KINASE EIF2-ALPHA KINASE -RELATED"/>
    <property type="match status" value="1"/>
</dbReference>
<sequence length="876" mass="95498">MPAPFPSLGGESSTQQARPLREVVEAAMADRSFNVSRQPAIHVMPDTPMKPSFGMTTAATSVRMHRRGRSMGAPFPARSPLFPATPKDPFANVGGALPNTDVRPAMQNRPNPRGRHTRSVSERISVPRSLFANEIPSRPLQADPDDVFESPSESPIRPLGALTSSTTALPSLRRDADTSGTRSHGRVSGVAPVCPIPAQTDRADSSTSMPYPTSPWSDERSVDHPVQSCMDSPNNLFLHKQIPLSERKGSSFAQGWDADVSGTGGLDVLDTPSASHGRLQAWLESTPTAVRQGRVPRHDTTSIHPPIPELDDMMEPNTPTRKNMKWFEATHSPVAKTAHKPKTRPRHSQPAYLNTPPAKAGGHMLAASAPAARHRSSRVSQFEEHFVVEGMLGTGEFSEVVKVREKATGYISAVKRMKRPFVGPKDRIRRLEEVDVLCLLKQRRSTWHDPWFGAEGVVDLLDAWEEDGFLYLQTELCPLGSLAFVLREYGRQVGALDESRLWKVLAELSSGLDFIHRCGVLHLDLKPANILITEVGTLKISDFGMATRWPRCTAQEILAGAHLETNKFATHRPSAVGDTSLPTWSTSLMPEWGTASTVEPFAFGGTSSGGSGEPDTSTVLGSRRRLARPVRRTSPVMSLEREGDREYIAPEVIFESKYGKPADVFSLGTIMLEAACSVEIPDNGEPWHKLRTNDFSDVSFESVSPAMQSIITSMLAAEPSVRPTASDLVDMPALVMVRRLMRQGLKANELDQLPNLGASTEPAPPAPYPLPPSKYYEPPHAGVLDPERQVVKIRGAMIQEDNMVFLAHVLHVADSHDESSPDTSTSLMTEDALPGNDACPPMSPVLSGCSPTLLAPPKYLDDVMPSGMDIDKVLPV</sequence>
<dbReference type="GO" id="GO:0005524">
    <property type="term" value="F:ATP binding"/>
    <property type="evidence" value="ECO:0007669"/>
    <property type="project" value="UniProtKB-UniRule"/>
</dbReference>
<name>A0A0M8MQT1_9BASI</name>
<dbReference type="InterPro" id="IPR017441">
    <property type="entry name" value="Protein_kinase_ATP_BS"/>
</dbReference>
<evidence type="ECO:0000259" key="8">
    <source>
        <dbReference type="PROSITE" id="PS50011"/>
    </source>
</evidence>
<dbReference type="PROSITE" id="PS50011">
    <property type="entry name" value="PROTEIN_KINASE_DOM"/>
    <property type="match status" value="1"/>
</dbReference>
<dbReference type="RefSeq" id="XP_017992599.1">
    <property type="nucleotide sequence ID" value="XM_018135335.1"/>
</dbReference>
<keyword evidence="3 9" id="KW-0418">Kinase</keyword>
<dbReference type="Proteomes" id="UP000037751">
    <property type="component" value="Unassembled WGS sequence"/>
</dbReference>
<dbReference type="GO" id="GO:0005737">
    <property type="term" value="C:cytoplasm"/>
    <property type="evidence" value="ECO:0007669"/>
    <property type="project" value="TreeGrafter"/>
</dbReference>
<evidence type="ECO:0000256" key="3">
    <source>
        <dbReference type="ARBA" id="ARBA00022777"/>
    </source>
</evidence>
<accession>A0A0M8MQT1</accession>
<dbReference type="OrthoDB" id="412814at2759"/>
<feature type="region of interest" description="Disordered" evidence="7">
    <location>
        <begin position="95"/>
        <end position="226"/>
    </location>
</feature>
<dbReference type="InterPro" id="IPR050339">
    <property type="entry name" value="CC_SR_Kinase"/>
</dbReference>
<dbReference type="STRING" id="77020.A0A0M8MQT1"/>
<dbReference type="Pfam" id="PF00069">
    <property type="entry name" value="Pkinase"/>
    <property type="match status" value="2"/>
</dbReference>
<dbReference type="PROSITE" id="PS00108">
    <property type="entry name" value="PROTEIN_KINASE_ST"/>
    <property type="match status" value="1"/>
</dbReference>
<dbReference type="VEuPathDB" id="FungiDB:Malapachy_0822"/>
<keyword evidence="2 6" id="KW-0547">Nucleotide-binding</keyword>
<feature type="region of interest" description="Disordered" evidence="7">
    <location>
        <begin position="603"/>
        <end position="638"/>
    </location>
</feature>
<evidence type="ECO:0000256" key="6">
    <source>
        <dbReference type="PROSITE-ProRule" id="PRU10141"/>
    </source>
</evidence>
<gene>
    <name evidence="9" type="ORF">Malapachy_0822</name>
</gene>
<dbReference type="GO" id="GO:0110031">
    <property type="term" value="P:negative regulation of G2/MI transition of meiotic cell cycle"/>
    <property type="evidence" value="ECO:0007669"/>
    <property type="project" value="TreeGrafter"/>
</dbReference>
<protein>
    <submittedName>
        <fullName evidence="9">Wee protein kinase</fullName>
    </submittedName>
</protein>
<evidence type="ECO:0000313" key="9">
    <source>
        <dbReference type="EMBL" id="KOS14967.1"/>
    </source>
</evidence>
<keyword evidence="10" id="KW-1185">Reference proteome</keyword>
<dbReference type="SMART" id="SM00220">
    <property type="entry name" value="S_TKc"/>
    <property type="match status" value="1"/>
</dbReference>
<feature type="compositionally biased region" description="Polar residues" evidence="7">
    <location>
        <begin position="205"/>
        <end position="216"/>
    </location>
</feature>
<proteinExistence type="inferred from homology"/>
<dbReference type="PANTHER" id="PTHR11042:SF190">
    <property type="entry name" value="MITOSIS INHIBITOR PROTEIN KINASE MIK1"/>
    <property type="match status" value="1"/>
</dbReference>
<dbReference type="GeneID" id="28727210"/>
<comment type="caution">
    <text evidence="9">The sequence shown here is derived from an EMBL/GenBank/DDBJ whole genome shotgun (WGS) entry which is preliminary data.</text>
</comment>
<evidence type="ECO:0000256" key="2">
    <source>
        <dbReference type="ARBA" id="ARBA00022741"/>
    </source>
</evidence>
<dbReference type="AlphaFoldDB" id="A0A0M8MQT1"/>
<dbReference type="InterPro" id="IPR008271">
    <property type="entry name" value="Ser/Thr_kinase_AS"/>
</dbReference>
<evidence type="ECO:0000256" key="4">
    <source>
        <dbReference type="ARBA" id="ARBA00022840"/>
    </source>
</evidence>
<evidence type="ECO:0000256" key="1">
    <source>
        <dbReference type="ARBA" id="ARBA00022679"/>
    </source>
</evidence>
<feature type="domain" description="Protein kinase" evidence="8">
    <location>
        <begin position="386"/>
        <end position="734"/>
    </location>
</feature>
<feature type="binding site" evidence="6">
    <location>
        <position position="415"/>
    </location>
    <ligand>
        <name>ATP</name>
        <dbReference type="ChEBI" id="CHEBI:30616"/>
    </ligand>
</feature>
<dbReference type="SUPFAM" id="SSF56112">
    <property type="entry name" value="Protein kinase-like (PK-like)"/>
    <property type="match status" value="1"/>
</dbReference>
<dbReference type="PROSITE" id="PS00107">
    <property type="entry name" value="PROTEIN_KINASE_ATP"/>
    <property type="match status" value="1"/>
</dbReference>